<dbReference type="SMART" id="SM00052">
    <property type="entry name" value="EAL"/>
    <property type="match status" value="1"/>
</dbReference>
<organism evidence="2 3">
    <name type="scientific">Citrobacter murliniae</name>
    <dbReference type="NCBI Taxonomy" id="67829"/>
    <lineage>
        <taxon>Bacteria</taxon>
        <taxon>Pseudomonadati</taxon>
        <taxon>Pseudomonadota</taxon>
        <taxon>Gammaproteobacteria</taxon>
        <taxon>Enterobacterales</taxon>
        <taxon>Enterobacteriaceae</taxon>
        <taxon>Citrobacter</taxon>
        <taxon>Citrobacter freundii complex</taxon>
    </lineage>
</organism>
<dbReference type="InterPro" id="IPR035919">
    <property type="entry name" value="EAL_sf"/>
</dbReference>
<dbReference type="RefSeq" id="WP_136345287.1">
    <property type="nucleotide sequence ID" value="NZ_QFVP01000002.1"/>
</dbReference>
<dbReference type="PROSITE" id="PS50883">
    <property type="entry name" value="EAL"/>
    <property type="match status" value="1"/>
</dbReference>
<proteinExistence type="predicted"/>
<dbReference type="Pfam" id="PF00563">
    <property type="entry name" value="EAL"/>
    <property type="match status" value="1"/>
</dbReference>
<dbReference type="Proteomes" id="UP000306790">
    <property type="component" value="Unassembled WGS sequence"/>
</dbReference>
<accession>A0ABY2PY90</accession>
<dbReference type="InterPro" id="IPR001633">
    <property type="entry name" value="EAL_dom"/>
</dbReference>
<protein>
    <submittedName>
        <fullName evidence="2">Diguanylate cyclase</fullName>
    </submittedName>
</protein>
<dbReference type="EMBL" id="QFVP01000002">
    <property type="protein sequence ID" value="THE41481.1"/>
    <property type="molecule type" value="Genomic_DNA"/>
</dbReference>
<sequence>MTPSLLLWNDKSERTVVSSKNSDATPLQFALKCEPIVDLSTACRYGFEVLTHLPAHINSEEYFTQLSLQRRQNLFFQQVTNVRHFRQDQHYSLNLPMKALADWPFFHAQITSYPPGLIIEIQDPETFLSLSACQRTTVLDAIQRVETCGIPIWLDDVNEDLMAAFIAAKWHLSGIKLDKNTFWAMSKIPGKLHQLIQMGKKIADLVIIEGIETEKHKKIALQAGANLGQGYLWPAIYPDKA</sequence>
<gene>
    <name evidence="2" type="ORF">DJ535_04700</name>
</gene>
<name>A0ABY2PY90_9ENTR</name>
<keyword evidence="3" id="KW-1185">Reference proteome</keyword>
<dbReference type="SUPFAM" id="SSF141868">
    <property type="entry name" value="EAL domain-like"/>
    <property type="match status" value="1"/>
</dbReference>
<feature type="domain" description="EAL" evidence="1">
    <location>
        <begin position="1"/>
        <end position="241"/>
    </location>
</feature>
<evidence type="ECO:0000313" key="3">
    <source>
        <dbReference type="Proteomes" id="UP000306790"/>
    </source>
</evidence>
<evidence type="ECO:0000259" key="1">
    <source>
        <dbReference type="PROSITE" id="PS50883"/>
    </source>
</evidence>
<evidence type="ECO:0000313" key="2">
    <source>
        <dbReference type="EMBL" id="THE41481.1"/>
    </source>
</evidence>
<reference evidence="2 3" key="1">
    <citation type="submission" date="2018-05" db="EMBL/GenBank/DDBJ databases">
        <title>Isolation and genomic analyses of lactose-positive bacteria from faecal samples of preterm neonates.</title>
        <authorList>
            <person name="Chen Y."/>
            <person name="Brook T.C."/>
            <person name="O'Neill I."/>
            <person name="Soe C.Z."/>
            <person name="Hall L.J."/>
            <person name="Hoyles L."/>
        </authorList>
    </citation>
    <scope>NUCLEOTIDE SEQUENCE [LARGE SCALE GENOMIC DNA]</scope>
    <source>
        <strain evidence="2 3">P080C CL</strain>
    </source>
</reference>
<comment type="caution">
    <text evidence="2">The sequence shown here is derived from an EMBL/GenBank/DDBJ whole genome shotgun (WGS) entry which is preliminary data.</text>
</comment>
<dbReference type="Gene3D" id="3.20.20.450">
    <property type="entry name" value="EAL domain"/>
    <property type="match status" value="1"/>
</dbReference>